<accession>A0AAD7X3N3</accession>
<dbReference type="Proteomes" id="UP001221898">
    <property type="component" value="Unassembled WGS sequence"/>
</dbReference>
<protein>
    <submittedName>
        <fullName evidence="2">Uncharacterized protein</fullName>
    </submittedName>
</protein>
<feature type="region of interest" description="Disordered" evidence="1">
    <location>
        <begin position="45"/>
        <end position="71"/>
    </location>
</feature>
<evidence type="ECO:0000313" key="2">
    <source>
        <dbReference type="EMBL" id="KAJ8419112.1"/>
    </source>
</evidence>
<gene>
    <name evidence="2" type="ORF">AAFF_G00006110</name>
</gene>
<reference evidence="2" key="1">
    <citation type="journal article" date="2023" name="Science">
        <title>Genome structures resolve the early diversification of teleost fishes.</title>
        <authorList>
            <person name="Parey E."/>
            <person name="Louis A."/>
            <person name="Montfort J."/>
            <person name="Bouchez O."/>
            <person name="Roques C."/>
            <person name="Iampietro C."/>
            <person name="Lluch J."/>
            <person name="Castinel A."/>
            <person name="Donnadieu C."/>
            <person name="Desvignes T."/>
            <person name="Floi Bucao C."/>
            <person name="Jouanno E."/>
            <person name="Wen M."/>
            <person name="Mejri S."/>
            <person name="Dirks R."/>
            <person name="Jansen H."/>
            <person name="Henkel C."/>
            <person name="Chen W.J."/>
            <person name="Zahm M."/>
            <person name="Cabau C."/>
            <person name="Klopp C."/>
            <person name="Thompson A.W."/>
            <person name="Robinson-Rechavi M."/>
            <person name="Braasch I."/>
            <person name="Lecointre G."/>
            <person name="Bobe J."/>
            <person name="Postlethwait J.H."/>
            <person name="Berthelot C."/>
            <person name="Roest Crollius H."/>
            <person name="Guiguen Y."/>
        </authorList>
    </citation>
    <scope>NUCLEOTIDE SEQUENCE</scope>
    <source>
        <strain evidence="2">NC1722</strain>
    </source>
</reference>
<feature type="compositionally biased region" description="Basic and acidic residues" evidence="1">
    <location>
        <begin position="59"/>
        <end position="71"/>
    </location>
</feature>
<feature type="compositionally biased region" description="Basic and acidic residues" evidence="1">
    <location>
        <begin position="84"/>
        <end position="96"/>
    </location>
</feature>
<evidence type="ECO:0000313" key="3">
    <source>
        <dbReference type="Proteomes" id="UP001221898"/>
    </source>
</evidence>
<feature type="region of interest" description="Disordered" evidence="1">
    <location>
        <begin position="84"/>
        <end position="103"/>
    </location>
</feature>
<comment type="caution">
    <text evidence="2">The sequence shown here is derived from an EMBL/GenBank/DDBJ whole genome shotgun (WGS) entry which is preliminary data.</text>
</comment>
<proteinExistence type="predicted"/>
<sequence length="186" mass="19978">MAELAARLVLSRRAQVEEPTGESRERARPTRLAGVKCCVNSHAAPAVDSQCPDPASRPDGSEGGRGRECRSHCQRGDIATDFLKDGERRSGQKAESGHLPPLGVNAVGAQRSLVLTLPPPPPIYQSLPGGTASGPRRRVGASWWLLWSAPVCVSPSDKCGHRAVNMTADSAFQTRFEWSSDEHDSD</sequence>
<name>A0AAD7X3N3_9TELE</name>
<organism evidence="2 3">
    <name type="scientific">Aldrovandia affinis</name>
    <dbReference type="NCBI Taxonomy" id="143900"/>
    <lineage>
        <taxon>Eukaryota</taxon>
        <taxon>Metazoa</taxon>
        <taxon>Chordata</taxon>
        <taxon>Craniata</taxon>
        <taxon>Vertebrata</taxon>
        <taxon>Euteleostomi</taxon>
        <taxon>Actinopterygii</taxon>
        <taxon>Neopterygii</taxon>
        <taxon>Teleostei</taxon>
        <taxon>Notacanthiformes</taxon>
        <taxon>Halosauridae</taxon>
        <taxon>Aldrovandia</taxon>
    </lineage>
</organism>
<dbReference type="EMBL" id="JAINUG010000001">
    <property type="protein sequence ID" value="KAJ8419112.1"/>
    <property type="molecule type" value="Genomic_DNA"/>
</dbReference>
<dbReference type="AlphaFoldDB" id="A0AAD7X3N3"/>
<feature type="region of interest" description="Disordered" evidence="1">
    <location>
        <begin position="11"/>
        <end position="31"/>
    </location>
</feature>
<evidence type="ECO:0000256" key="1">
    <source>
        <dbReference type="SAM" id="MobiDB-lite"/>
    </source>
</evidence>
<keyword evidence="3" id="KW-1185">Reference proteome</keyword>